<evidence type="ECO:0000256" key="10">
    <source>
        <dbReference type="ARBA" id="ARBA00034269"/>
    </source>
</evidence>
<keyword evidence="9 12" id="KW-0472">Membrane</keyword>
<comment type="similarity">
    <text evidence="2">Belongs to the CorA metal ion transporter (MIT) (TC 1.A.35) family.</text>
</comment>
<proteinExistence type="inferred from homology"/>
<dbReference type="Gene3D" id="1.20.58.340">
    <property type="entry name" value="Magnesium transport protein CorA, transmembrane region"/>
    <property type="match status" value="2"/>
</dbReference>
<protein>
    <submittedName>
        <fullName evidence="13">Magnesium transporter</fullName>
    </submittedName>
</protein>
<keyword evidence="7 12" id="KW-1133">Transmembrane helix</keyword>
<dbReference type="Proteomes" id="UP000198906">
    <property type="component" value="Unassembled WGS sequence"/>
</dbReference>
<gene>
    <name evidence="13" type="ORF">GA0074694_2058</name>
</gene>
<keyword evidence="3" id="KW-0813">Transport</keyword>
<dbReference type="GO" id="GO:0005886">
    <property type="term" value="C:plasma membrane"/>
    <property type="evidence" value="ECO:0007669"/>
    <property type="project" value="UniProtKB-SubCell"/>
</dbReference>
<comment type="function">
    <text evidence="11">Mediates influx of magnesium ions. Alternates between open and closed states. Activated by low cytoplasmic Mg(2+) levels. Inactive when cytoplasmic Mg(2+) levels are high.</text>
</comment>
<evidence type="ECO:0000256" key="12">
    <source>
        <dbReference type="SAM" id="Phobius"/>
    </source>
</evidence>
<evidence type="ECO:0000256" key="1">
    <source>
        <dbReference type="ARBA" id="ARBA00004651"/>
    </source>
</evidence>
<keyword evidence="6" id="KW-0460">Magnesium</keyword>
<dbReference type="InterPro" id="IPR045861">
    <property type="entry name" value="CorA_cytoplasmic_dom"/>
</dbReference>
<dbReference type="SUPFAM" id="SSF144083">
    <property type="entry name" value="Magnesium transport protein CorA, transmembrane region"/>
    <property type="match status" value="1"/>
</dbReference>
<dbReference type="GO" id="GO:0000287">
    <property type="term" value="F:magnesium ion binding"/>
    <property type="evidence" value="ECO:0007669"/>
    <property type="project" value="TreeGrafter"/>
</dbReference>
<comment type="subcellular location">
    <subcellularLocation>
        <location evidence="1">Cell membrane</location>
        <topology evidence="1">Multi-pass membrane protein</topology>
    </subcellularLocation>
</comment>
<evidence type="ECO:0000256" key="7">
    <source>
        <dbReference type="ARBA" id="ARBA00022989"/>
    </source>
</evidence>
<comment type="catalytic activity">
    <reaction evidence="10">
        <text>Mg(2+)(in) = Mg(2+)(out)</text>
        <dbReference type="Rhea" id="RHEA:29827"/>
        <dbReference type="ChEBI" id="CHEBI:18420"/>
    </reaction>
</comment>
<evidence type="ECO:0000256" key="4">
    <source>
        <dbReference type="ARBA" id="ARBA00022475"/>
    </source>
</evidence>
<keyword evidence="14" id="KW-1185">Reference proteome</keyword>
<dbReference type="SUPFAM" id="SSF143865">
    <property type="entry name" value="CorA soluble domain-like"/>
    <property type="match status" value="1"/>
</dbReference>
<feature type="transmembrane region" description="Helical" evidence="12">
    <location>
        <begin position="348"/>
        <end position="368"/>
    </location>
</feature>
<evidence type="ECO:0000313" key="13">
    <source>
        <dbReference type="EMBL" id="SCL17579.1"/>
    </source>
</evidence>
<evidence type="ECO:0000256" key="9">
    <source>
        <dbReference type="ARBA" id="ARBA00023136"/>
    </source>
</evidence>
<name>A0A1C6RK83_9ACTN</name>
<dbReference type="CDD" id="cd12830">
    <property type="entry name" value="MtCorA-like"/>
    <property type="match status" value="1"/>
</dbReference>
<accession>A0A1C6RK83</accession>
<evidence type="ECO:0000256" key="3">
    <source>
        <dbReference type="ARBA" id="ARBA00022448"/>
    </source>
</evidence>
<sequence>MRRDRRHHPGQVVRDLLRSGLLARVLPDRPDVPELPVDRPNPDAVVDCAVYLDGRRQPGRPHYADAYERARRQRSGFVWLGLHDPDSATMASVAATFQLHGLTIDQALTDGHRPAIEQHGDVTLLVCRTASYVEHAELTASSEVVDTGDVMVLLGDRFAITVRHGAPGALRAVRDELQRQPALLAQGPWAVAYAVCDRMVDSYLDVATQVEKDLERVEEAVFDRDRRTADVHQIYQLKRELVELKRAVMPLRGPLRWLADRRRDVLPATLRPYFADLDGRLDRAVDRVTAFDDLLNSVLQARLAQLSVDQNNDMRKIASWAAIAAVQTAIAGIYGMNFTHMPELTWRYGYFGALALMAVAALTLYRLFRRSGWL</sequence>
<evidence type="ECO:0000256" key="8">
    <source>
        <dbReference type="ARBA" id="ARBA00023065"/>
    </source>
</evidence>
<reference evidence="14" key="1">
    <citation type="submission" date="2016-06" db="EMBL/GenBank/DDBJ databases">
        <authorList>
            <person name="Varghese N."/>
        </authorList>
    </citation>
    <scope>NUCLEOTIDE SEQUENCE [LARGE SCALE GENOMIC DNA]</scope>
    <source>
        <strain evidence="14">DSM 46123</strain>
    </source>
</reference>
<evidence type="ECO:0000256" key="11">
    <source>
        <dbReference type="ARBA" id="ARBA00045497"/>
    </source>
</evidence>
<organism evidence="13 14">
    <name type="scientific">Micromonospora inyonensis</name>
    <dbReference type="NCBI Taxonomy" id="47866"/>
    <lineage>
        <taxon>Bacteria</taxon>
        <taxon>Bacillati</taxon>
        <taxon>Actinomycetota</taxon>
        <taxon>Actinomycetes</taxon>
        <taxon>Micromonosporales</taxon>
        <taxon>Micromonosporaceae</taxon>
        <taxon>Micromonospora</taxon>
    </lineage>
</organism>
<dbReference type="PANTHER" id="PTHR46494:SF1">
    <property type="entry name" value="CORA FAMILY METAL ION TRANSPORTER (EUROFUNG)"/>
    <property type="match status" value="1"/>
</dbReference>
<dbReference type="FunFam" id="1.20.58.340:FF:000004">
    <property type="entry name" value="Magnesium transport protein CorA"/>
    <property type="match status" value="1"/>
</dbReference>
<dbReference type="Gene3D" id="3.30.460.20">
    <property type="entry name" value="CorA soluble domain-like"/>
    <property type="match status" value="1"/>
</dbReference>
<dbReference type="GO" id="GO:0015095">
    <property type="term" value="F:magnesium ion transmembrane transporter activity"/>
    <property type="evidence" value="ECO:0007669"/>
    <property type="project" value="TreeGrafter"/>
</dbReference>
<dbReference type="EMBL" id="FMHU01000001">
    <property type="protein sequence ID" value="SCL17579.1"/>
    <property type="molecule type" value="Genomic_DNA"/>
</dbReference>
<evidence type="ECO:0000256" key="6">
    <source>
        <dbReference type="ARBA" id="ARBA00022842"/>
    </source>
</evidence>
<dbReference type="GO" id="GO:0050897">
    <property type="term" value="F:cobalt ion binding"/>
    <property type="evidence" value="ECO:0007669"/>
    <property type="project" value="TreeGrafter"/>
</dbReference>
<keyword evidence="8" id="KW-0406">Ion transport</keyword>
<evidence type="ECO:0000256" key="2">
    <source>
        <dbReference type="ARBA" id="ARBA00009765"/>
    </source>
</evidence>
<keyword evidence="4" id="KW-1003">Cell membrane</keyword>
<dbReference type="Pfam" id="PF01544">
    <property type="entry name" value="CorA"/>
    <property type="match status" value="1"/>
</dbReference>
<dbReference type="PANTHER" id="PTHR46494">
    <property type="entry name" value="CORA FAMILY METAL ION TRANSPORTER (EUROFUNG)"/>
    <property type="match status" value="1"/>
</dbReference>
<dbReference type="AlphaFoldDB" id="A0A1C6RK83"/>
<evidence type="ECO:0000256" key="5">
    <source>
        <dbReference type="ARBA" id="ARBA00022692"/>
    </source>
</evidence>
<keyword evidence="5 12" id="KW-0812">Transmembrane</keyword>
<feature type="transmembrane region" description="Helical" evidence="12">
    <location>
        <begin position="317"/>
        <end position="336"/>
    </location>
</feature>
<evidence type="ECO:0000313" key="14">
    <source>
        <dbReference type="Proteomes" id="UP000198906"/>
    </source>
</evidence>
<dbReference type="STRING" id="47866.GA0074694_2058"/>
<dbReference type="InterPro" id="IPR002523">
    <property type="entry name" value="MgTranspt_CorA/ZnTranspt_ZntB"/>
</dbReference>
<dbReference type="InterPro" id="IPR045863">
    <property type="entry name" value="CorA_TM1_TM2"/>
</dbReference>
<dbReference type="GO" id="GO:0015087">
    <property type="term" value="F:cobalt ion transmembrane transporter activity"/>
    <property type="evidence" value="ECO:0007669"/>
    <property type="project" value="TreeGrafter"/>
</dbReference>